<keyword evidence="2" id="KW-1185">Reference proteome</keyword>
<name>A0A6J8DSM8_MYTCO</name>
<protein>
    <submittedName>
        <fullName evidence="1">Uncharacterized protein</fullName>
    </submittedName>
</protein>
<dbReference type="EMBL" id="CACVKT020007820">
    <property type="protein sequence ID" value="CAC5411076.1"/>
    <property type="molecule type" value="Genomic_DNA"/>
</dbReference>
<dbReference type="Proteomes" id="UP000507470">
    <property type="component" value="Unassembled WGS sequence"/>
</dbReference>
<gene>
    <name evidence="1" type="ORF">MCOR_44206</name>
</gene>
<dbReference type="AlphaFoldDB" id="A0A6J8DSM8"/>
<evidence type="ECO:0000313" key="2">
    <source>
        <dbReference type="Proteomes" id="UP000507470"/>
    </source>
</evidence>
<dbReference type="OrthoDB" id="439192at2759"/>
<sequence>MNKKSTIEEQCEICKPKTPPRPVVFVACNEKVAMDLKQWNGLDFAHDRHVVNTLYLFLLIGRRLQLTFNQSQMNALDEHSWQNKTSEQIFDHGDSVFYKRGGERSLARTGKGSFPGWKNSFLNDEEIAKQTELSKLHNFDTYEECDDIGQNALSTRWVITTKDNQTKARLVVRGFEEEFTMQRDNDKRLRIDIAAIAESLASKEVNNIKWCPGDKQLANCMTKFGASSYELLQVIQTGKMLKDFV</sequence>
<accession>A0A6J8DSM8</accession>
<proteinExistence type="predicted"/>
<reference evidence="1 2" key="1">
    <citation type="submission" date="2020-06" db="EMBL/GenBank/DDBJ databases">
        <authorList>
            <person name="Li R."/>
            <person name="Bekaert M."/>
        </authorList>
    </citation>
    <scope>NUCLEOTIDE SEQUENCE [LARGE SCALE GENOMIC DNA]</scope>
    <source>
        <strain evidence="2">wild</strain>
    </source>
</reference>
<organism evidence="1 2">
    <name type="scientific">Mytilus coruscus</name>
    <name type="common">Sea mussel</name>
    <dbReference type="NCBI Taxonomy" id="42192"/>
    <lineage>
        <taxon>Eukaryota</taxon>
        <taxon>Metazoa</taxon>
        <taxon>Spiralia</taxon>
        <taxon>Lophotrochozoa</taxon>
        <taxon>Mollusca</taxon>
        <taxon>Bivalvia</taxon>
        <taxon>Autobranchia</taxon>
        <taxon>Pteriomorphia</taxon>
        <taxon>Mytilida</taxon>
        <taxon>Mytiloidea</taxon>
        <taxon>Mytilidae</taxon>
        <taxon>Mytilinae</taxon>
        <taxon>Mytilus</taxon>
    </lineage>
</organism>
<evidence type="ECO:0000313" key="1">
    <source>
        <dbReference type="EMBL" id="CAC5411076.1"/>
    </source>
</evidence>